<sequence length="320" mass="35237">MDVVATDMHDVLNYTDAAIHRNCDKTCIRSHELVWGSRGVGLEALLSSTDSAVPCKGYNYIVGADIVYNDAHFMELQETLLALSGMGTASVVLVCFEQRRRDLTAFWESFKPHFDMARLSTPMLDKCREDVNVFILDSDKYELIWGGGSVVHTIIQYTYGVPPPSSIFKLASDHKMSSLAASFLEDLDELSGSSEEEENVEEDVEMEEEDAEGLAAAKAKQMDVDALLKAAANSGAGLAAVAHLRRSDSYKRHMESVNLYMQKEASLDSQLQDGPLDLCSLNTNISGATHNYNHRSGYTLHRRITTSTIEATSSSANHAQ</sequence>
<evidence type="ECO:0000256" key="1">
    <source>
        <dbReference type="SAM" id="Coils"/>
    </source>
</evidence>
<dbReference type="EMBL" id="CAADRA010005608">
    <property type="protein sequence ID" value="VFT91709.1"/>
    <property type="molecule type" value="Genomic_DNA"/>
</dbReference>
<protein>
    <submittedName>
        <fullName evidence="3">Aste57867_14893 protein</fullName>
    </submittedName>
</protein>
<dbReference type="Pfam" id="PF10294">
    <property type="entry name" value="Methyltransf_16"/>
    <property type="match status" value="1"/>
</dbReference>
<proteinExistence type="predicted"/>
<dbReference type="AlphaFoldDB" id="A0A485L245"/>
<accession>A0A485L245</accession>
<dbReference type="Gene3D" id="3.40.50.150">
    <property type="entry name" value="Vaccinia Virus protein VP39"/>
    <property type="match status" value="1"/>
</dbReference>
<name>A0A485L245_9STRA</name>
<keyword evidence="1" id="KW-0175">Coiled coil</keyword>
<dbReference type="OrthoDB" id="407325at2759"/>
<dbReference type="GO" id="GO:0005829">
    <property type="term" value="C:cytosol"/>
    <property type="evidence" value="ECO:0007669"/>
    <property type="project" value="TreeGrafter"/>
</dbReference>
<gene>
    <name evidence="3" type="primary">Aste57867_14893</name>
    <name evidence="2" type="ORF">As57867_014837</name>
    <name evidence="3" type="ORF">ASTE57867_14893</name>
</gene>
<dbReference type="InterPro" id="IPR019410">
    <property type="entry name" value="Methyltransf_16"/>
</dbReference>
<dbReference type="GO" id="GO:0032991">
    <property type="term" value="C:protein-containing complex"/>
    <property type="evidence" value="ECO:0007669"/>
    <property type="project" value="TreeGrafter"/>
</dbReference>
<dbReference type="Proteomes" id="UP000332933">
    <property type="component" value="Unassembled WGS sequence"/>
</dbReference>
<keyword evidence="4" id="KW-1185">Reference proteome</keyword>
<dbReference type="PANTHER" id="PTHR14614">
    <property type="entry name" value="HEPATOCELLULAR CARCINOMA-ASSOCIATED ANTIGEN"/>
    <property type="match status" value="1"/>
</dbReference>
<evidence type="ECO:0000313" key="4">
    <source>
        <dbReference type="Proteomes" id="UP000332933"/>
    </source>
</evidence>
<organism evidence="3 4">
    <name type="scientific">Aphanomyces stellatus</name>
    <dbReference type="NCBI Taxonomy" id="120398"/>
    <lineage>
        <taxon>Eukaryota</taxon>
        <taxon>Sar</taxon>
        <taxon>Stramenopiles</taxon>
        <taxon>Oomycota</taxon>
        <taxon>Saprolegniomycetes</taxon>
        <taxon>Saprolegniales</taxon>
        <taxon>Verrucalvaceae</taxon>
        <taxon>Aphanomyces</taxon>
    </lineage>
</organism>
<dbReference type="PANTHER" id="PTHR14614:SF109">
    <property type="entry name" value="RIBOSOMAL LYSINE N-METHYLTRANSFERASE 5"/>
    <property type="match status" value="1"/>
</dbReference>
<evidence type="ECO:0000313" key="2">
    <source>
        <dbReference type="EMBL" id="KAF0694216.1"/>
    </source>
</evidence>
<reference evidence="2" key="2">
    <citation type="submission" date="2019-06" db="EMBL/GenBank/DDBJ databases">
        <title>Genomics analysis of Aphanomyces spp. identifies a new class of oomycete effector associated with host adaptation.</title>
        <authorList>
            <person name="Gaulin E."/>
        </authorList>
    </citation>
    <scope>NUCLEOTIDE SEQUENCE</scope>
    <source>
        <strain evidence="2">CBS 578.67</strain>
    </source>
</reference>
<reference evidence="3 4" key="1">
    <citation type="submission" date="2019-03" db="EMBL/GenBank/DDBJ databases">
        <authorList>
            <person name="Gaulin E."/>
            <person name="Dumas B."/>
        </authorList>
    </citation>
    <scope>NUCLEOTIDE SEQUENCE [LARGE SCALE GENOMIC DNA]</scope>
    <source>
        <strain evidence="3">CBS 568.67</strain>
    </source>
</reference>
<evidence type="ECO:0000313" key="3">
    <source>
        <dbReference type="EMBL" id="VFT91709.1"/>
    </source>
</evidence>
<dbReference type="EMBL" id="VJMH01005587">
    <property type="protein sequence ID" value="KAF0694216.1"/>
    <property type="molecule type" value="Genomic_DNA"/>
</dbReference>
<feature type="coiled-coil region" evidence="1">
    <location>
        <begin position="190"/>
        <end position="217"/>
    </location>
</feature>
<dbReference type="InterPro" id="IPR029063">
    <property type="entry name" value="SAM-dependent_MTases_sf"/>
</dbReference>